<keyword evidence="3" id="KW-0328">Glycosyltransferase</keyword>
<comment type="caution">
    <text evidence="7">The sequence shown here is derived from an EMBL/GenBank/DDBJ whole genome shotgun (WGS) entry which is preliminary data.</text>
</comment>
<evidence type="ECO:0000256" key="5">
    <source>
        <dbReference type="ARBA" id="ARBA00023136"/>
    </source>
</evidence>
<feature type="signal peptide" evidence="6">
    <location>
        <begin position="1"/>
        <end position="26"/>
    </location>
</feature>
<evidence type="ECO:0000256" key="4">
    <source>
        <dbReference type="ARBA" id="ARBA00022679"/>
    </source>
</evidence>
<evidence type="ECO:0000256" key="1">
    <source>
        <dbReference type="ARBA" id="ARBA00004370"/>
    </source>
</evidence>
<dbReference type="Proteomes" id="UP001189429">
    <property type="component" value="Unassembled WGS sequence"/>
</dbReference>
<name>A0ABN9YCD1_9DINO</name>
<evidence type="ECO:0000313" key="8">
    <source>
        <dbReference type="Proteomes" id="UP001189429"/>
    </source>
</evidence>
<evidence type="ECO:0000256" key="3">
    <source>
        <dbReference type="ARBA" id="ARBA00022676"/>
    </source>
</evidence>
<dbReference type="InterPro" id="IPR008166">
    <property type="entry name" value="Glyco_transf_92"/>
</dbReference>
<evidence type="ECO:0000256" key="6">
    <source>
        <dbReference type="SAM" id="SignalP"/>
    </source>
</evidence>
<dbReference type="EMBL" id="CAUYUJ010022396">
    <property type="protein sequence ID" value="CAK0910437.1"/>
    <property type="molecule type" value="Genomic_DNA"/>
</dbReference>
<sequence>MSISCAMYSMINVSILLLSLACTVNSLKPATKYSKQAIDVKGAPSQNVVNASSFPVLMSYHYSSRDSEAIFIMSTCTLNYRWDGVALSKAQKSIVAFEVVDGAQVVKSSYVEPAVTINWQTNQRQMPEACQVKRWDEVLFVVICPKLGREVTATLSMHAGSERVEIWEGVHVSIDRDALPTRQVQVCSMDGKPGDENVDRMLNHAAYYSAIGVDAVRLYYRGGWGAPGFSDELGSEELAAWIQSGKLEIVPWNPSWDMTPSNDAWKAPEPAGWECAGDGPAYLDCLYMAKGSVDWLGVVQQDEFYHPQKQKHLRKILASIPPDIDYLVYTLYEWNATRPGKVSNYLADLTEEHVLRSPYIGADGGTAWGVLVRPRSAVHLGAQGAVLSSDEALGRYLDPEGELVMEHFTKHPNVRFSRDIRVNTTAVNVRSLDDQAQTLSETELDESHFLEYQPYAVWKEEWAVKVAAVRKHIRHMYM</sequence>
<evidence type="ECO:0000313" key="7">
    <source>
        <dbReference type="EMBL" id="CAK0910437.1"/>
    </source>
</evidence>
<comment type="subcellular location">
    <subcellularLocation>
        <location evidence="1">Membrane</location>
    </subcellularLocation>
</comment>
<accession>A0ABN9YCD1</accession>
<protein>
    <submittedName>
        <fullName evidence="7">Uncharacterized protein</fullName>
    </submittedName>
</protein>
<evidence type="ECO:0000256" key="2">
    <source>
        <dbReference type="ARBA" id="ARBA00007647"/>
    </source>
</evidence>
<keyword evidence="8" id="KW-1185">Reference proteome</keyword>
<reference evidence="7" key="1">
    <citation type="submission" date="2023-10" db="EMBL/GenBank/DDBJ databases">
        <authorList>
            <person name="Chen Y."/>
            <person name="Shah S."/>
            <person name="Dougan E. K."/>
            <person name="Thang M."/>
            <person name="Chan C."/>
        </authorList>
    </citation>
    <scope>NUCLEOTIDE SEQUENCE [LARGE SCALE GENOMIC DNA]</scope>
</reference>
<feature type="chain" id="PRO_5045083057" evidence="6">
    <location>
        <begin position="27"/>
        <end position="478"/>
    </location>
</feature>
<gene>
    <name evidence="7" type="ORF">PCOR1329_LOCUS84630</name>
</gene>
<keyword evidence="5" id="KW-0472">Membrane</keyword>
<comment type="similarity">
    <text evidence="2">Belongs to the glycosyltransferase 92 family.</text>
</comment>
<organism evidence="7 8">
    <name type="scientific">Prorocentrum cordatum</name>
    <dbReference type="NCBI Taxonomy" id="2364126"/>
    <lineage>
        <taxon>Eukaryota</taxon>
        <taxon>Sar</taxon>
        <taxon>Alveolata</taxon>
        <taxon>Dinophyceae</taxon>
        <taxon>Prorocentrales</taxon>
        <taxon>Prorocentraceae</taxon>
        <taxon>Prorocentrum</taxon>
    </lineage>
</organism>
<keyword evidence="6" id="KW-0732">Signal</keyword>
<proteinExistence type="inferred from homology"/>
<dbReference type="Pfam" id="PF01697">
    <property type="entry name" value="Glyco_transf_92"/>
    <property type="match status" value="1"/>
</dbReference>
<keyword evidence="4" id="KW-0808">Transferase</keyword>